<dbReference type="CDD" id="cd00293">
    <property type="entry name" value="USP-like"/>
    <property type="match status" value="1"/>
</dbReference>
<dbReference type="Pfam" id="PF00582">
    <property type="entry name" value="Usp"/>
    <property type="match status" value="1"/>
</dbReference>
<evidence type="ECO:0000259" key="2">
    <source>
        <dbReference type="Pfam" id="PF00582"/>
    </source>
</evidence>
<dbReference type="SUPFAM" id="SSF52402">
    <property type="entry name" value="Adenine nucleotide alpha hydrolases-like"/>
    <property type="match status" value="2"/>
</dbReference>
<comment type="caution">
    <text evidence="4">The sequence shown here is derived from an EMBL/GenBank/DDBJ whole genome shotgun (WGS) entry which is preliminary data.</text>
</comment>
<dbReference type="Gene3D" id="3.40.50.620">
    <property type="entry name" value="HUPs"/>
    <property type="match status" value="2"/>
</dbReference>
<dbReference type="PANTHER" id="PTHR46268:SF6">
    <property type="entry name" value="UNIVERSAL STRESS PROTEIN UP12"/>
    <property type="match status" value="1"/>
</dbReference>
<dbReference type="Proteomes" id="UP000783796">
    <property type="component" value="Unassembled WGS sequence"/>
</dbReference>
<reference evidence="4" key="1">
    <citation type="journal article" date="2021" name="PeerJ">
        <title>Extensive microbial diversity within the chicken gut microbiome revealed by metagenomics and culture.</title>
        <authorList>
            <person name="Gilroy R."/>
            <person name="Ravi A."/>
            <person name="Getino M."/>
            <person name="Pursley I."/>
            <person name="Horton D.L."/>
            <person name="Alikhan N.F."/>
            <person name="Baker D."/>
            <person name="Gharbi K."/>
            <person name="Hall N."/>
            <person name="Watson M."/>
            <person name="Adriaenssens E.M."/>
            <person name="Foster-Nyarko E."/>
            <person name="Jarju S."/>
            <person name="Secka A."/>
            <person name="Antonio M."/>
            <person name="Oren A."/>
            <person name="Chaudhuri R.R."/>
            <person name="La Ragione R."/>
            <person name="Hildebrand F."/>
            <person name="Pallen M.J."/>
        </authorList>
    </citation>
    <scope>NUCLEOTIDE SEQUENCE</scope>
    <source>
        <strain evidence="4">G4-2901</strain>
    </source>
</reference>
<dbReference type="EMBL" id="JAHLFW010000078">
    <property type="protein sequence ID" value="MBU3838454.1"/>
    <property type="molecule type" value="Genomic_DNA"/>
</dbReference>
<feature type="domain" description="DUF2007" evidence="3">
    <location>
        <begin position="16"/>
        <end position="65"/>
    </location>
</feature>
<dbReference type="InterPro" id="IPR006016">
    <property type="entry name" value="UspA"/>
</dbReference>
<evidence type="ECO:0000259" key="3">
    <source>
        <dbReference type="Pfam" id="PF09413"/>
    </source>
</evidence>
<proteinExistence type="inferred from homology"/>
<sequence>MEEEKLVTLAILTYSKAQILKNVLENEGIEAYIHNVNLIQPVISSGVRIRIKESDLPRALSIIESSAWLAEDIVKEHVKDTDKERKKPIILVPVDFSANSLKACKFGLNFAAEIKVEVVLMHVYFSPVYMPSLQYATEGYGMPYEAELGIKSMLDNVHNRLKELTDSIDKMMADGELPTVKYTCLLREGIPEEEILSFAREELPLMIVMGTRGENMTDYGLMGSVTAEVIERSPVFVYSIPEEAKLTNFKEIHKVAFITNFDQRDLIAFDSLITTFKDYNFEIYFIHINSNEERRMWNEIKLSGIKEYFHKQYPNLNINYSLVTDDSFFNNLDDYVRREDIDVLCVSNYKRNVFARLFNPSIAKKMIFHSRIPILVIK</sequence>
<evidence type="ECO:0000313" key="5">
    <source>
        <dbReference type="Proteomes" id="UP000783796"/>
    </source>
</evidence>
<dbReference type="AlphaFoldDB" id="A0A948WX97"/>
<gene>
    <name evidence="4" type="ORF">H9777_09140</name>
</gene>
<dbReference type="Pfam" id="PF09413">
    <property type="entry name" value="DUF2007"/>
    <property type="match status" value="1"/>
</dbReference>
<dbReference type="PRINTS" id="PR01438">
    <property type="entry name" value="UNVRSLSTRESS"/>
</dbReference>
<evidence type="ECO:0000256" key="1">
    <source>
        <dbReference type="ARBA" id="ARBA00008791"/>
    </source>
</evidence>
<dbReference type="InterPro" id="IPR014729">
    <property type="entry name" value="Rossmann-like_a/b/a_fold"/>
</dbReference>
<feature type="domain" description="UspA" evidence="2">
    <location>
        <begin position="90"/>
        <end position="237"/>
    </location>
</feature>
<comment type="similarity">
    <text evidence="1">Belongs to the universal stress protein A family.</text>
</comment>
<name>A0A948WX97_9BACT</name>
<dbReference type="InterPro" id="IPR006015">
    <property type="entry name" value="Universal_stress_UspA"/>
</dbReference>
<evidence type="ECO:0000313" key="4">
    <source>
        <dbReference type="EMBL" id="MBU3838454.1"/>
    </source>
</evidence>
<reference evidence="4" key="2">
    <citation type="submission" date="2021-04" db="EMBL/GenBank/DDBJ databases">
        <authorList>
            <person name="Gilroy R."/>
        </authorList>
    </citation>
    <scope>NUCLEOTIDE SEQUENCE</scope>
    <source>
        <strain evidence="4">G4-2901</strain>
    </source>
</reference>
<dbReference type="PANTHER" id="PTHR46268">
    <property type="entry name" value="STRESS RESPONSE PROTEIN NHAX"/>
    <property type="match status" value="1"/>
</dbReference>
<organism evidence="4 5">
    <name type="scientific">Candidatus Phocaeicola faecigallinarum</name>
    <dbReference type="NCBI Taxonomy" id="2838732"/>
    <lineage>
        <taxon>Bacteria</taxon>
        <taxon>Pseudomonadati</taxon>
        <taxon>Bacteroidota</taxon>
        <taxon>Bacteroidia</taxon>
        <taxon>Bacteroidales</taxon>
        <taxon>Bacteroidaceae</taxon>
        <taxon>Phocaeicola</taxon>
    </lineage>
</organism>
<accession>A0A948WX97</accession>
<protein>
    <submittedName>
        <fullName evidence="4">Universal stress protein</fullName>
    </submittedName>
</protein>
<dbReference type="InterPro" id="IPR018551">
    <property type="entry name" value="DUF2007"/>
</dbReference>